<evidence type="ECO:0000256" key="4">
    <source>
        <dbReference type="ARBA" id="ARBA00022833"/>
    </source>
</evidence>
<protein>
    <submittedName>
        <fullName evidence="10">Zinc finger BED domain-containing protein 4</fullName>
    </submittedName>
</protein>
<keyword evidence="6" id="KW-0804">Transcription</keyword>
<evidence type="ECO:0000256" key="5">
    <source>
        <dbReference type="ARBA" id="ARBA00023015"/>
    </source>
</evidence>
<dbReference type="GO" id="GO:0008270">
    <property type="term" value="F:zinc ion binding"/>
    <property type="evidence" value="ECO:0007669"/>
    <property type="project" value="UniProtKB-KW"/>
</dbReference>
<dbReference type="InterPro" id="IPR052035">
    <property type="entry name" value="ZnF_BED_domain_contain"/>
</dbReference>
<proteinExistence type="predicted"/>
<dbReference type="GO" id="GO:0003677">
    <property type="term" value="F:DNA binding"/>
    <property type="evidence" value="ECO:0007669"/>
    <property type="project" value="InterPro"/>
</dbReference>
<dbReference type="SUPFAM" id="SSF53098">
    <property type="entry name" value="Ribonuclease H-like"/>
    <property type="match status" value="1"/>
</dbReference>
<keyword evidence="4" id="KW-0862">Zinc</keyword>
<comment type="subcellular location">
    <subcellularLocation>
        <location evidence="1">Nucleus</location>
    </subcellularLocation>
</comment>
<feature type="region of interest" description="Disordered" evidence="8">
    <location>
        <begin position="1"/>
        <end position="253"/>
    </location>
</feature>
<evidence type="ECO:0000256" key="3">
    <source>
        <dbReference type="ARBA" id="ARBA00022771"/>
    </source>
</evidence>
<feature type="region of interest" description="Disordered" evidence="8">
    <location>
        <begin position="553"/>
        <end position="589"/>
    </location>
</feature>
<dbReference type="GO" id="GO:0005634">
    <property type="term" value="C:nucleus"/>
    <property type="evidence" value="ECO:0007669"/>
    <property type="project" value="UniProtKB-SubCell"/>
</dbReference>
<gene>
    <name evidence="10" type="ORF">MVEN_00087700</name>
</gene>
<feature type="compositionally biased region" description="Pro residues" evidence="8">
    <location>
        <begin position="230"/>
        <end position="239"/>
    </location>
</feature>
<feature type="compositionally biased region" description="Acidic residues" evidence="8">
    <location>
        <begin position="147"/>
        <end position="159"/>
    </location>
</feature>
<evidence type="ECO:0000256" key="8">
    <source>
        <dbReference type="SAM" id="MobiDB-lite"/>
    </source>
</evidence>
<evidence type="ECO:0000256" key="1">
    <source>
        <dbReference type="ARBA" id="ARBA00004123"/>
    </source>
</evidence>
<dbReference type="Proteomes" id="UP000620124">
    <property type="component" value="Unassembled WGS sequence"/>
</dbReference>
<dbReference type="InterPro" id="IPR012337">
    <property type="entry name" value="RNaseH-like_sf"/>
</dbReference>
<dbReference type="InterPro" id="IPR003656">
    <property type="entry name" value="Znf_BED"/>
</dbReference>
<keyword evidence="5" id="KW-0805">Transcription regulation</keyword>
<evidence type="ECO:0000256" key="6">
    <source>
        <dbReference type="ARBA" id="ARBA00023163"/>
    </source>
</evidence>
<feature type="compositionally biased region" description="Acidic residues" evidence="8">
    <location>
        <begin position="553"/>
        <end position="577"/>
    </location>
</feature>
<evidence type="ECO:0000256" key="7">
    <source>
        <dbReference type="ARBA" id="ARBA00023242"/>
    </source>
</evidence>
<evidence type="ECO:0000313" key="11">
    <source>
        <dbReference type="Proteomes" id="UP000620124"/>
    </source>
</evidence>
<reference evidence="10" key="1">
    <citation type="submission" date="2020-05" db="EMBL/GenBank/DDBJ databases">
        <title>Mycena genomes resolve the evolution of fungal bioluminescence.</title>
        <authorList>
            <person name="Tsai I.J."/>
        </authorList>
    </citation>
    <scope>NUCLEOTIDE SEQUENCE</scope>
    <source>
        <strain evidence="10">CCC161011</strain>
    </source>
</reference>
<dbReference type="PANTHER" id="PTHR46481:SF10">
    <property type="entry name" value="ZINC FINGER BED DOMAIN-CONTAINING PROTEIN 39"/>
    <property type="match status" value="1"/>
</dbReference>
<evidence type="ECO:0000259" key="9">
    <source>
        <dbReference type="Pfam" id="PF02892"/>
    </source>
</evidence>
<keyword evidence="11" id="KW-1185">Reference proteome</keyword>
<dbReference type="OrthoDB" id="3018659at2759"/>
<dbReference type="EMBL" id="JACAZI010000001">
    <property type="protein sequence ID" value="KAF7372280.1"/>
    <property type="molecule type" value="Genomic_DNA"/>
</dbReference>
<evidence type="ECO:0000313" key="10">
    <source>
        <dbReference type="EMBL" id="KAF7372280.1"/>
    </source>
</evidence>
<keyword evidence="2" id="KW-0479">Metal-binding</keyword>
<dbReference type="AlphaFoldDB" id="A0A8H7DFB6"/>
<evidence type="ECO:0000256" key="2">
    <source>
        <dbReference type="ARBA" id="ARBA00022723"/>
    </source>
</evidence>
<feature type="domain" description="BED-type" evidence="9">
    <location>
        <begin position="276"/>
        <end position="312"/>
    </location>
</feature>
<comment type="caution">
    <text evidence="10">The sequence shown here is derived from an EMBL/GenBank/DDBJ whole genome shotgun (WGS) entry which is preliminary data.</text>
</comment>
<feature type="compositionally biased region" description="Basic residues" evidence="8">
    <location>
        <begin position="203"/>
        <end position="214"/>
    </location>
</feature>
<dbReference type="PANTHER" id="PTHR46481">
    <property type="entry name" value="ZINC FINGER BED DOMAIN-CONTAINING PROTEIN 4"/>
    <property type="match status" value="1"/>
</dbReference>
<sequence>MPPRRAQKNTDQEAAPSSEPAGGRVTRRSANQPQATAPPDPRQTPAQAASARGQARNYAPLASAYPGRGTGSSQSSNQNLNPIPEISTPATSSRLRFPPSTPVTVLPSRVQTLPQTPARVVASQLVEQLGPQSAMASPGPRLRDPGNDDSESEGAEEFDLQSGSDSDAPPIYHPPATRHTAAESPAFISLNSDDEGSPPPIRAGRRGRGRRRGGSAHQDRGSSDTADLPSIPPVQPQPRQPQARTGTEGHTVDDQNFAWAEESVLQTASTPEMKYFFGRHTQSKTWKCRVCSRVYASGTSVSSRRKHLEGQHLDEYLDAIHQHTWARKPSADHEKQLEERRTNYQRVPYSTAALANQLVRVVVSNDLSINLIENRDFRDLLLFLRETLRDADIPHRTKLRSLIIDAWLDYWEELKAELRLSLGRISFTGDIWSSAALHPYLAITAHWFGRRLDTNQVLLRQALLAFRRIRGAHSGQRIARVVFDVMDQAEILGKIGHFTLDNASNNLSFMTHFSILLRRRDINGFDAKNNYIRCFAHIINLCSQAVIRAMEKDDTDADYPDTDTEPGTDSDISDDDGVTIRPTRTSRKAGPIQRARKSVRFIRKSGQRRDQFLEIIQQGNDDKTWTQVVIVDAQAEKVTVNLALVTLFPDVKKRWDSVFFHAAETALFTTGWSLDFTLTVSSTNNLFSL</sequence>
<keyword evidence="3" id="KW-0863">Zinc-finger</keyword>
<name>A0A8H7DFB6_9AGAR</name>
<keyword evidence="7" id="KW-0539">Nucleus</keyword>
<accession>A0A8H7DFB6</accession>
<feature type="compositionally biased region" description="Polar residues" evidence="8">
    <location>
        <begin position="71"/>
        <end position="81"/>
    </location>
</feature>
<organism evidence="10 11">
    <name type="scientific">Mycena venus</name>
    <dbReference type="NCBI Taxonomy" id="2733690"/>
    <lineage>
        <taxon>Eukaryota</taxon>
        <taxon>Fungi</taxon>
        <taxon>Dikarya</taxon>
        <taxon>Basidiomycota</taxon>
        <taxon>Agaricomycotina</taxon>
        <taxon>Agaricomycetes</taxon>
        <taxon>Agaricomycetidae</taxon>
        <taxon>Agaricales</taxon>
        <taxon>Marasmiineae</taxon>
        <taxon>Mycenaceae</taxon>
        <taxon>Mycena</taxon>
    </lineage>
</organism>
<dbReference type="Pfam" id="PF02892">
    <property type="entry name" value="zf-BED"/>
    <property type="match status" value="1"/>
</dbReference>